<reference evidence="6" key="1">
    <citation type="journal article" date="2014" name="Proc. Natl. Acad. Sci. U.S.A.">
        <title>Extensive sampling of basidiomycete genomes demonstrates inadequacy of the white-rot/brown-rot paradigm for wood decay fungi.</title>
        <authorList>
            <person name="Riley R."/>
            <person name="Salamov A.A."/>
            <person name="Brown D.W."/>
            <person name="Nagy L.G."/>
            <person name="Floudas D."/>
            <person name="Held B.W."/>
            <person name="Levasseur A."/>
            <person name="Lombard V."/>
            <person name="Morin E."/>
            <person name="Otillar R."/>
            <person name="Lindquist E.A."/>
            <person name="Sun H."/>
            <person name="LaButti K.M."/>
            <person name="Schmutz J."/>
            <person name="Jabbour D."/>
            <person name="Luo H."/>
            <person name="Baker S.E."/>
            <person name="Pisabarro A.G."/>
            <person name="Walton J.D."/>
            <person name="Blanchette R.A."/>
            <person name="Henrissat B."/>
            <person name="Martin F."/>
            <person name="Cullen D."/>
            <person name="Hibbett D.S."/>
            <person name="Grigoriev I.V."/>
        </authorList>
    </citation>
    <scope>NUCLEOTIDE SEQUENCE [LARGE SCALE GENOMIC DNA]</scope>
    <source>
        <strain evidence="6">CBS 339.88</strain>
    </source>
</reference>
<dbReference type="Pfam" id="PF01494">
    <property type="entry name" value="FAD_binding_3"/>
    <property type="match status" value="1"/>
</dbReference>
<dbReference type="Proteomes" id="UP000027222">
    <property type="component" value="Unassembled WGS sequence"/>
</dbReference>
<evidence type="ECO:0000313" key="5">
    <source>
        <dbReference type="EMBL" id="KDR65937.1"/>
    </source>
</evidence>
<proteinExistence type="predicted"/>
<feature type="domain" description="FAD-binding" evidence="4">
    <location>
        <begin position="6"/>
        <end position="380"/>
    </location>
</feature>
<name>A0A067S7R5_GALM3</name>
<dbReference type="OrthoDB" id="417877at2759"/>
<sequence>MSSLQKTRIAIVGGGIGGLALAVALSHLKLEDSIQVDIYESAAKLTQVGAGITFSPRAWEIVRSMGLEPSLAARLAPGNGVPATSKPALAYALRKSDQKEGIPIIDLVIPGGLISFHRADVQDVLLNHISSNIQCHLSHRLSTYRQTKSGVELEFTNGETTSCDILIGADGIKSAVRRVFLADGINLSNEKGTDPRPLWTGTIAYRTLIDSELLRKDFPNHLSLTTPTQFCGKNKHLVTYPIQQGKLVNVVLFFTDPEMEGTYFDGPSVIQNATDDFAPHFVDWEEDARTIIKYMVKPSRWAIQTVKPMSTYVSGRVFLMGDAAHAMAPHLGSGAGQAIEDAYVLSSTIAKAVRQGGIDIQKLAHAYDTVRQPFGNFVVAATRNQGLRYELNVPGLEGVKEGDAVPFERLTELGQSIEKAWEWTSQSASGDLQRALAML</sequence>
<dbReference type="AlphaFoldDB" id="A0A067S7R5"/>
<dbReference type="HOGENOM" id="CLU_009665_6_3_1"/>
<dbReference type="PANTHER" id="PTHR46720">
    <property type="entry name" value="HYDROXYLASE, PUTATIVE (AFU_ORTHOLOGUE AFUA_3G01460)-RELATED"/>
    <property type="match status" value="1"/>
</dbReference>
<dbReference type="PRINTS" id="PR00420">
    <property type="entry name" value="RNGMNOXGNASE"/>
</dbReference>
<evidence type="ECO:0000256" key="2">
    <source>
        <dbReference type="ARBA" id="ARBA00022827"/>
    </source>
</evidence>
<organism evidence="5 6">
    <name type="scientific">Galerina marginata (strain CBS 339.88)</name>
    <dbReference type="NCBI Taxonomy" id="685588"/>
    <lineage>
        <taxon>Eukaryota</taxon>
        <taxon>Fungi</taxon>
        <taxon>Dikarya</taxon>
        <taxon>Basidiomycota</taxon>
        <taxon>Agaricomycotina</taxon>
        <taxon>Agaricomycetes</taxon>
        <taxon>Agaricomycetidae</taxon>
        <taxon>Agaricales</taxon>
        <taxon>Agaricineae</taxon>
        <taxon>Strophariaceae</taxon>
        <taxon>Galerina</taxon>
    </lineage>
</organism>
<dbReference type="GO" id="GO:0044550">
    <property type="term" value="P:secondary metabolite biosynthetic process"/>
    <property type="evidence" value="ECO:0007669"/>
    <property type="project" value="TreeGrafter"/>
</dbReference>
<evidence type="ECO:0000313" key="6">
    <source>
        <dbReference type="Proteomes" id="UP000027222"/>
    </source>
</evidence>
<dbReference type="PANTHER" id="PTHR46720:SF3">
    <property type="entry name" value="FAD-BINDING DOMAIN-CONTAINING PROTEIN-RELATED"/>
    <property type="match status" value="1"/>
</dbReference>
<evidence type="ECO:0000256" key="1">
    <source>
        <dbReference type="ARBA" id="ARBA00022630"/>
    </source>
</evidence>
<dbReference type="GO" id="GO:0016491">
    <property type="term" value="F:oxidoreductase activity"/>
    <property type="evidence" value="ECO:0007669"/>
    <property type="project" value="UniProtKB-KW"/>
</dbReference>
<dbReference type="STRING" id="685588.A0A067S7R5"/>
<dbReference type="InterPro" id="IPR002938">
    <property type="entry name" value="FAD-bd"/>
</dbReference>
<gene>
    <name evidence="5" type="ORF">GALMADRAFT_148313</name>
</gene>
<evidence type="ECO:0000256" key="3">
    <source>
        <dbReference type="ARBA" id="ARBA00023002"/>
    </source>
</evidence>
<dbReference type="SUPFAM" id="SSF51905">
    <property type="entry name" value="FAD/NAD(P)-binding domain"/>
    <property type="match status" value="1"/>
</dbReference>
<dbReference type="SUPFAM" id="SSF54373">
    <property type="entry name" value="FAD-linked reductases, C-terminal domain"/>
    <property type="match status" value="1"/>
</dbReference>
<keyword evidence="1" id="KW-0285">Flavoprotein</keyword>
<dbReference type="InterPro" id="IPR051104">
    <property type="entry name" value="FAD_monoxygenase"/>
</dbReference>
<dbReference type="GO" id="GO:0071949">
    <property type="term" value="F:FAD binding"/>
    <property type="evidence" value="ECO:0007669"/>
    <property type="project" value="InterPro"/>
</dbReference>
<keyword evidence="6" id="KW-1185">Reference proteome</keyword>
<keyword evidence="2" id="KW-0274">FAD</keyword>
<protein>
    <recommendedName>
        <fullName evidence="4">FAD-binding domain-containing protein</fullName>
    </recommendedName>
</protein>
<dbReference type="InterPro" id="IPR036188">
    <property type="entry name" value="FAD/NAD-bd_sf"/>
</dbReference>
<dbReference type="Gene3D" id="3.50.50.60">
    <property type="entry name" value="FAD/NAD(P)-binding domain"/>
    <property type="match status" value="1"/>
</dbReference>
<accession>A0A067S7R5</accession>
<evidence type="ECO:0000259" key="4">
    <source>
        <dbReference type="Pfam" id="PF01494"/>
    </source>
</evidence>
<keyword evidence="3" id="KW-0560">Oxidoreductase</keyword>
<dbReference type="EMBL" id="KL142430">
    <property type="protein sequence ID" value="KDR65937.1"/>
    <property type="molecule type" value="Genomic_DNA"/>
</dbReference>